<evidence type="ECO:0000313" key="3">
    <source>
        <dbReference type="EMBL" id="CAD8738970.1"/>
    </source>
</evidence>
<keyword evidence="2" id="KW-1133">Transmembrane helix</keyword>
<reference evidence="3" key="1">
    <citation type="submission" date="2021-01" db="EMBL/GenBank/DDBJ databases">
        <authorList>
            <person name="Corre E."/>
            <person name="Pelletier E."/>
            <person name="Niang G."/>
            <person name="Scheremetjew M."/>
            <person name="Finn R."/>
            <person name="Kale V."/>
            <person name="Holt S."/>
            <person name="Cochrane G."/>
            <person name="Meng A."/>
            <person name="Brown T."/>
            <person name="Cohen L."/>
        </authorList>
    </citation>
    <scope>NUCLEOTIDE SEQUENCE</scope>
    <source>
        <strain evidence="3">CCMP441</strain>
    </source>
</reference>
<dbReference type="EMBL" id="HBFK01009059">
    <property type="protein sequence ID" value="CAD8738970.1"/>
    <property type="molecule type" value="Transcribed_RNA"/>
</dbReference>
<proteinExistence type="predicted"/>
<evidence type="ECO:0000256" key="2">
    <source>
        <dbReference type="SAM" id="Phobius"/>
    </source>
</evidence>
<dbReference type="AlphaFoldDB" id="A0A7S0XR55"/>
<feature type="transmembrane region" description="Helical" evidence="2">
    <location>
        <begin position="21"/>
        <end position="49"/>
    </location>
</feature>
<feature type="transmembrane region" description="Helical" evidence="2">
    <location>
        <begin position="61"/>
        <end position="82"/>
    </location>
</feature>
<evidence type="ECO:0000256" key="1">
    <source>
        <dbReference type="SAM" id="MobiDB-lite"/>
    </source>
</evidence>
<keyword evidence="2" id="KW-0812">Transmembrane</keyword>
<keyword evidence="2" id="KW-0472">Membrane</keyword>
<organism evidence="3">
    <name type="scientific">Hemiselmis andersenii</name>
    <name type="common">Cryptophyte alga</name>
    <dbReference type="NCBI Taxonomy" id="464988"/>
    <lineage>
        <taxon>Eukaryota</taxon>
        <taxon>Cryptophyceae</taxon>
        <taxon>Cryptomonadales</taxon>
        <taxon>Hemiselmidaceae</taxon>
        <taxon>Hemiselmis</taxon>
    </lineage>
</organism>
<feature type="transmembrane region" description="Helical" evidence="2">
    <location>
        <begin position="94"/>
        <end position="116"/>
    </location>
</feature>
<gene>
    <name evidence="3" type="ORF">HAND1043_LOCUS5462</name>
</gene>
<accession>A0A7S0XR55</accession>
<sequence length="308" mass="35117">MRRGKHIFPVRHLHLADACAFFGAQGCCVVAGWLTTYLFFFALLMMYVWPPMRFGFDDFMRTMWGTTIPLYFCSVVFARVTSRTHPGVIVHNRPLWAATELLLLIANILLGPPLAWGRLCLGTLRNVTLWAWLQNVSDGEKPLATPGSSLYYAATYIDHQHNSPLPRVLADRLHLELRNMANLRLFPPDNIEPIILKKEIAEAKEERDDRRIRARLLLMFLLKTNDGRNLSIFRKHNLRPPEPEGEEGGDGEAPEVHVLEPGHAARRWKKVGKEIKAAQMAAEGKVQVVKRRRPAVKKQLEMSGDDGW</sequence>
<name>A0A7S0XR55_HEMAN</name>
<feature type="compositionally biased region" description="Acidic residues" evidence="1">
    <location>
        <begin position="243"/>
        <end position="253"/>
    </location>
</feature>
<feature type="region of interest" description="Disordered" evidence="1">
    <location>
        <begin position="236"/>
        <end position="262"/>
    </location>
</feature>
<protein>
    <submittedName>
        <fullName evidence="3">Uncharacterized protein</fullName>
    </submittedName>
</protein>